<dbReference type="EMBL" id="QRBI01000120">
    <property type="protein sequence ID" value="RMC06889.1"/>
    <property type="molecule type" value="Genomic_DNA"/>
</dbReference>
<gene>
    <name evidence="1" type="ORF">DUI87_16339</name>
</gene>
<organism evidence="1 2">
    <name type="scientific">Hirundo rustica rustica</name>
    <dbReference type="NCBI Taxonomy" id="333673"/>
    <lineage>
        <taxon>Eukaryota</taxon>
        <taxon>Metazoa</taxon>
        <taxon>Chordata</taxon>
        <taxon>Craniata</taxon>
        <taxon>Vertebrata</taxon>
        <taxon>Euteleostomi</taxon>
        <taxon>Archelosauria</taxon>
        <taxon>Archosauria</taxon>
        <taxon>Dinosauria</taxon>
        <taxon>Saurischia</taxon>
        <taxon>Theropoda</taxon>
        <taxon>Coelurosauria</taxon>
        <taxon>Aves</taxon>
        <taxon>Neognathae</taxon>
        <taxon>Neoaves</taxon>
        <taxon>Telluraves</taxon>
        <taxon>Australaves</taxon>
        <taxon>Passeriformes</taxon>
        <taxon>Sylvioidea</taxon>
        <taxon>Hirundinidae</taxon>
        <taxon>Hirundo</taxon>
    </lineage>
</organism>
<evidence type="ECO:0000313" key="1">
    <source>
        <dbReference type="EMBL" id="RMC06889.1"/>
    </source>
</evidence>
<comment type="caution">
    <text evidence="1">The sequence shown here is derived from an EMBL/GenBank/DDBJ whole genome shotgun (WGS) entry which is preliminary data.</text>
</comment>
<keyword evidence="2" id="KW-1185">Reference proteome</keyword>
<name>A0A3M0K0U0_HIRRU</name>
<dbReference type="Proteomes" id="UP000269221">
    <property type="component" value="Unassembled WGS sequence"/>
</dbReference>
<accession>A0A3M0K0U0</accession>
<dbReference type="AlphaFoldDB" id="A0A3M0K0U0"/>
<reference evidence="1 2" key="1">
    <citation type="submission" date="2018-07" db="EMBL/GenBank/DDBJ databases">
        <title>A high quality draft genome assembly of the barn swallow (H. rustica rustica).</title>
        <authorList>
            <person name="Formenti G."/>
            <person name="Chiara M."/>
            <person name="Poveda L."/>
            <person name="Francoijs K.-J."/>
            <person name="Bonisoli-Alquati A."/>
            <person name="Canova L."/>
            <person name="Gianfranceschi L."/>
            <person name="Horner D.S."/>
            <person name="Saino N."/>
        </authorList>
    </citation>
    <scope>NUCLEOTIDE SEQUENCE [LARGE SCALE GENOMIC DNA]</scope>
    <source>
        <strain evidence="1">Chelidonia</strain>
        <tissue evidence="1">Blood</tissue>
    </source>
</reference>
<evidence type="ECO:0000313" key="2">
    <source>
        <dbReference type="Proteomes" id="UP000269221"/>
    </source>
</evidence>
<protein>
    <submittedName>
        <fullName evidence="1">Uncharacterized protein</fullName>
    </submittedName>
</protein>
<proteinExistence type="predicted"/>
<dbReference type="OrthoDB" id="9397495at2759"/>
<sequence>MEVYGRADVHLEPKKDPMLHLANVPKGDRDTREVQLGAGSSQKILLHGQPMLEQSVPEDCTVWKGGAICEKLQPIERNYTGEVHGRLSPMRDIPGWSMGRV</sequence>